<dbReference type="InterPro" id="IPR036397">
    <property type="entry name" value="RNaseH_sf"/>
</dbReference>
<name>A0AAV8VF87_9CUCU</name>
<dbReference type="GO" id="GO:0003676">
    <property type="term" value="F:nucleic acid binding"/>
    <property type="evidence" value="ECO:0007669"/>
    <property type="project" value="InterPro"/>
</dbReference>
<gene>
    <name evidence="1" type="ORF">NQ315_011042</name>
</gene>
<dbReference type="Proteomes" id="UP001159042">
    <property type="component" value="Unassembled WGS sequence"/>
</dbReference>
<reference evidence="1 2" key="1">
    <citation type="journal article" date="2023" name="Insect Mol. Biol.">
        <title>Genome sequencing provides insights into the evolution of gene families encoding plant cell wall-degrading enzymes in longhorned beetles.</title>
        <authorList>
            <person name="Shin N.R."/>
            <person name="Okamura Y."/>
            <person name="Kirsch R."/>
            <person name="Pauchet Y."/>
        </authorList>
    </citation>
    <scope>NUCLEOTIDE SEQUENCE [LARGE SCALE GENOMIC DNA]</scope>
    <source>
        <strain evidence="1">EAD_L_NR</strain>
    </source>
</reference>
<evidence type="ECO:0000313" key="2">
    <source>
        <dbReference type="Proteomes" id="UP001159042"/>
    </source>
</evidence>
<evidence type="ECO:0008006" key="3">
    <source>
        <dbReference type="Google" id="ProtNLM"/>
    </source>
</evidence>
<dbReference type="PANTHER" id="PTHR33939">
    <property type="entry name" value="PROTEIN CBG22215"/>
    <property type="match status" value="1"/>
</dbReference>
<sequence length="328" mass="37577">MERLPDFIPTKRVKRCALSQNEKIIILNVYNALKYQYPTNTITDTVTNCSKMTGIGISTIYRLIKDTQNGQGTISSPKSSTGRSKVVIEDDLKNVIRRKVHSFYFKKEIPTLNKILSELSEDNDLPKLNGGMLLFESKNTGDYHEDMNANVFEEYFSQMLDLIPPGSLPFTADRADAYYCLEKSRYNSLVIRKNVSFETNMVKKELLTLVNLNNGDKKYVIDEMAASRQITVLRLPPYHCELNPIELVWAQVKGGVARNNTSFKLSDVKILLENSLERVTADKWQRCIHHIHKEEEKMWELDNLIDVAVEPLVINLGDEDSSDSEDEF</sequence>
<organism evidence="1 2">
    <name type="scientific">Exocentrus adspersus</name>
    <dbReference type="NCBI Taxonomy" id="1586481"/>
    <lineage>
        <taxon>Eukaryota</taxon>
        <taxon>Metazoa</taxon>
        <taxon>Ecdysozoa</taxon>
        <taxon>Arthropoda</taxon>
        <taxon>Hexapoda</taxon>
        <taxon>Insecta</taxon>
        <taxon>Pterygota</taxon>
        <taxon>Neoptera</taxon>
        <taxon>Endopterygota</taxon>
        <taxon>Coleoptera</taxon>
        <taxon>Polyphaga</taxon>
        <taxon>Cucujiformia</taxon>
        <taxon>Chrysomeloidea</taxon>
        <taxon>Cerambycidae</taxon>
        <taxon>Lamiinae</taxon>
        <taxon>Acanthocinini</taxon>
        <taxon>Exocentrus</taxon>
    </lineage>
</organism>
<dbReference type="Gene3D" id="3.30.420.10">
    <property type="entry name" value="Ribonuclease H-like superfamily/Ribonuclease H"/>
    <property type="match status" value="1"/>
</dbReference>
<comment type="caution">
    <text evidence="1">The sequence shown here is derived from an EMBL/GenBank/DDBJ whole genome shotgun (WGS) entry which is preliminary data.</text>
</comment>
<protein>
    <recommendedName>
        <fullName evidence="3">Tc1-like transposase DDE domain-containing protein</fullName>
    </recommendedName>
</protein>
<dbReference type="AlphaFoldDB" id="A0AAV8VF87"/>
<keyword evidence="2" id="KW-1185">Reference proteome</keyword>
<dbReference type="PANTHER" id="PTHR33939:SF1">
    <property type="entry name" value="DUF4371 DOMAIN-CONTAINING PROTEIN"/>
    <property type="match status" value="1"/>
</dbReference>
<accession>A0AAV8VF87</accession>
<proteinExistence type="predicted"/>
<evidence type="ECO:0000313" key="1">
    <source>
        <dbReference type="EMBL" id="KAJ8912682.1"/>
    </source>
</evidence>
<dbReference type="EMBL" id="JANEYG010000115">
    <property type="protein sequence ID" value="KAJ8912682.1"/>
    <property type="molecule type" value="Genomic_DNA"/>
</dbReference>